<keyword evidence="5" id="KW-1185">Reference proteome</keyword>
<keyword evidence="2" id="KW-0479">Metal-binding</keyword>
<sequence>MKAYKFTMFIFLLICSISLTACNKNRSDYPSLQGKKLLVYVAFHEDEAKPLLEGFKQKTGCEYSLLRFPTGEALARAIEEKAAPKADVFLGGTVDAHEYMKKEGIIEKYISTNASSIPERYKDEDGYWTGLYIEALSIGINKERWDAEFKSKGIKLPESFQDLLNPAFKGEIIIPNPKTSGTGYTFVSYLVQSMGKEKALEYLGKLNHNVAQVTTNGLTPAEKVGIGEYLIAVNFINQQLIVKKSGFNIQYKIPKDVGWTLCAVSKIKNGPDSKAANAFIDYCLTAQAGNALKNFSMAMSTREDVSLPEGGQNLSNLIGSDKYDFKKAGIDKEEMLDALERIKP</sequence>
<evidence type="ECO:0000313" key="5">
    <source>
        <dbReference type="Proteomes" id="UP000182569"/>
    </source>
</evidence>
<dbReference type="GO" id="GO:0015888">
    <property type="term" value="P:thiamine transport"/>
    <property type="evidence" value="ECO:0007669"/>
    <property type="project" value="TreeGrafter"/>
</dbReference>
<dbReference type="PANTHER" id="PTHR30006">
    <property type="entry name" value="THIAMINE-BINDING PERIPLASMIC PROTEIN-RELATED"/>
    <property type="match status" value="1"/>
</dbReference>
<organism evidence="4 5">
    <name type="scientific">Clostridium estertheticum subsp. estertheticum</name>
    <dbReference type="NCBI Taxonomy" id="1552"/>
    <lineage>
        <taxon>Bacteria</taxon>
        <taxon>Bacillati</taxon>
        <taxon>Bacillota</taxon>
        <taxon>Clostridia</taxon>
        <taxon>Eubacteriales</taxon>
        <taxon>Clostridiaceae</taxon>
        <taxon>Clostridium</taxon>
    </lineage>
</organism>
<dbReference type="SUPFAM" id="SSF53850">
    <property type="entry name" value="Periplasmic binding protein-like II"/>
    <property type="match status" value="1"/>
</dbReference>
<dbReference type="Proteomes" id="UP000182569">
    <property type="component" value="Chromosome"/>
</dbReference>
<feature type="binding site" evidence="2">
    <location>
        <position position="44"/>
    </location>
    <ligand>
        <name>Fe cation</name>
        <dbReference type="ChEBI" id="CHEBI:24875"/>
    </ligand>
</feature>
<dbReference type="GO" id="GO:0030975">
    <property type="term" value="F:thiamine binding"/>
    <property type="evidence" value="ECO:0007669"/>
    <property type="project" value="TreeGrafter"/>
</dbReference>
<accession>A0A1J0GFU9</accession>
<keyword evidence="2" id="KW-0408">Iron</keyword>
<dbReference type="GO" id="GO:0046872">
    <property type="term" value="F:metal ion binding"/>
    <property type="evidence" value="ECO:0007669"/>
    <property type="project" value="UniProtKB-KW"/>
</dbReference>
<evidence type="ECO:0000256" key="3">
    <source>
        <dbReference type="SAM" id="SignalP"/>
    </source>
</evidence>
<dbReference type="GO" id="GO:0030288">
    <property type="term" value="C:outer membrane-bounded periplasmic space"/>
    <property type="evidence" value="ECO:0007669"/>
    <property type="project" value="TreeGrafter"/>
</dbReference>
<evidence type="ECO:0000256" key="2">
    <source>
        <dbReference type="PIRSR" id="PIRSR002825-1"/>
    </source>
</evidence>
<dbReference type="PROSITE" id="PS51257">
    <property type="entry name" value="PROKAR_LIPOPROTEIN"/>
    <property type="match status" value="1"/>
</dbReference>
<feature type="signal peptide" evidence="3">
    <location>
        <begin position="1"/>
        <end position="21"/>
    </location>
</feature>
<dbReference type="EMBL" id="CP015756">
    <property type="protein sequence ID" value="APC39848.1"/>
    <property type="molecule type" value="Genomic_DNA"/>
</dbReference>
<dbReference type="RefSeq" id="WP_071612142.1">
    <property type="nucleotide sequence ID" value="NZ_CP015756.1"/>
</dbReference>
<dbReference type="PIRSF" id="PIRSF002825">
    <property type="entry name" value="CfbpA"/>
    <property type="match status" value="1"/>
</dbReference>
<dbReference type="CDD" id="cd13544">
    <property type="entry name" value="PBP2_Fbp_like_1"/>
    <property type="match status" value="1"/>
</dbReference>
<dbReference type="Gene3D" id="3.40.190.10">
    <property type="entry name" value="Periplasmic binding protein-like II"/>
    <property type="match status" value="2"/>
</dbReference>
<gene>
    <name evidence="4" type="ORF">A7L45_07085</name>
</gene>
<proteinExistence type="predicted"/>
<evidence type="ECO:0000313" key="4">
    <source>
        <dbReference type="EMBL" id="APC39848.1"/>
    </source>
</evidence>
<evidence type="ECO:0000256" key="1">
    <source>
        <dbReference type="ARBA" id="ARBA00022729"/>
    </source>
</evidence>
<dbReference type="AlphaFoldDB" id="A0A1J0GFU9"/>
<keyword evidence="1 3" id="KW-0732">Signal</keyword>
<dbReference type="OrthoDB" id="179400at2"/>
<name>A0A1J0GFU9_9CLOT</name>
<dbReference type="STRING" id="1552.A7L45_07085"/>
<dbReference type="InterPro" id="IPR026045">
    <property type="entry name" value="Ferric-bd"/>
</dbReference>
<dbReference type="PANTHER" id="PTHR30006:SF2">
    <property type="entry name" value="ABC TRANSPORTER SUBSTRATE-BINDING PROTEIN"/>
    <property type="match status" value="1"/>
</dbReference>
<dbReference type="Pfam" id="PF13343">
    <property type="entry name" value="SBP_bac_6"/>
    <property type="match status" value="1"/>
</dbReference>
<dbReference type="KEGG" id="ceu:A7L45_07085"/>
<protein>
    <recommendedName>
        <fullName evidence="6">ABC transporter substrate-binding protein</fullName>
    </recommendedName>
</protein>
<feature type="chain" id="PRO_5039693951" description="ABC transporter substrate-binding protein" evidence="3">
    <location>
        <begin position="22"/>
        <end position="344"/>
    </location>
</feature>
<reference evidence="5" key="1">
    <citation type="journal article" date="2016" name="Front. Microbiol.">
        <title>Complete Genome Sequence of Clostridium estertheticum DSM 8809, a Microbe Identified in Spoiled Vacuum Packed Beef.</title>
        <authorList>
            <person name="Yu Z."/>
            <person name="Gunn L."/>
            <person name="Brennan E."/>
            <person name="Reid R."/>
            <person name="Wall P.G."/>
            <person name="Gaora O.P."/>
            <person name="Hurley D."/>
            <person name="Bolton D."/>
            <person name="Fanning S."/>
        </authorList>
    </citation>
    <scope>NUCLEOTIDE SEQUENCE [LARGE SCALE GENOMIC DNA]</scope>
    <source>
        <strain evidence="5">DSM 8809</strain>
    </source>
</reference>
<evidence type="ECO:0008006" key="6">
    <source>
        <dbReference type="Google" id="ProtNLM"/>
    </source>
</evidence>
<dbReference type="GO" id="GO:0030976">
    <property type="term" value="F:thiamine pyrophosphate binding"/>
    <property type="evidence" value="ECO:0007669"/>
    <property type="project" value="TreeGrafter"/>
</dbReference>